<keyword evidence="5" id="KW-0963">Cytoplasm</keyword>
<dbReference type="PANTHER" id="PTHR43775:SF37">
    <property type="entry name" value="SI:DKEY-61P9.11"/>
    <property type="match status" value="1"/>
</dbReference>
<comment type="subcellular location">
    <subcellularLocation>
        <location evidence="2">Cytoplasm</location>
    </subcellularLocation>
</comment>
<feature type="domain" description="Carrier" evidence="13">
    <location>
        <begin position="1967"/>
        <end position="2048"/>
    </location>
</feature>
<dbReference type="Pfam" id="PF00378">
    <property type="entry name" value="ECH_1"/>
    <property type="match status" value="1"/>
</dbReference>
<dbReference type="EMBL" id="CP009285">
    <property type="protein sequence ID" value="AIQ58859.1"/>
    <property type="molecule type" value="Genomic_DNA"/>
</dbReference>
<evidence type="ECO:0000256" key="2">
    <source>
        <dbReference type="ARBA" id="ARBA00004496"/>
    </source>
</evidence>
<evidence type="ECO:0000256" key="9">
    <source>
        <dbReference type="ARBA" id="ARBA00049556"/>
    </source>
</evidence>
<evidence type="ECO:0000256" key="4">
    <source>
        <dbReference type="ARBA" id="ARBA00022450"/>
    </source>
</evidence>
<dbReference type="Pfam" id="PF08659">
    <property type="entry name" value="KR"/>
    <property type="match status" value="1"/>
</dbReference>
<feature type="domain" description="Carrier" evidence="13">
    <location>
        <begin position="334"/>
        <end position="408"/>
    </location>
</feature>
<dbReference type="GO" id="GO:0005737">
    <property type="term" value="C:cytoplasm"/>
    <property type="evidence" value="ECO:0007669"/>
    <property type="project" value="UniProtKB-SubCell"/>
</dbReference>
<dbReference type="Pfam" id="PF21394">
    <property type="entry name" value="Beta-ketacyl_N"/>
    <property type="match status" value="1"/>
</dbReference>
<evidence type="ECO:0000256" key="6">
    <source>
        <dbReference type="ARBA" id="ARBA00022553"/>
    </source>
</evidence>
<keyword evidence="6" id="KW-0597">Phosphoprotein</keyword>
<name>A0A089MQV3_PAEBO</name>
<evidence type="ECO:0000256" key="3">
    <source>
        <dbReference type="ARBA" id="ARBA00004789"/>
    </source>
</evidence>
<dbReference type="CDD" id="cd00833">
    <property type="entry name" value="PKS"/>
    <property type="match status" value="1"/>
</dbReference>
<dbReference type="InterPro" id="IPR054514">
    <property type="entry name" value="RhiE-like_linker"/>
</dbReference>
<dbReference type="RefSeq" id="WP_042214206.1">
    <property type="nucleotide sequence ID" value="NZ_CP009285.1"/>
</dbReference>
<feature type="active site" description="Proton donor; for dehydratase activity" evidence="10">
    <location>
        <position position="197"/>
    </location>
</feature>
<dbReference type="GO" id="GO:0005886">
    <property type="term" value="C:plasma membrane"/>
    <property type="evidence" value="ECO:0007669"/>
    <property type="project" value="TreeGrafter"/>
</dbReference>
<dbReference type="SMART" id="SM00822">
    <property type="entry name" value="PKS_KR"/>
    <property type="match status" value="1"/>
</dbReference>
<dbReference type="GO" id="GO:0031177">
    <property type="term" value="F:phosphopantetheine binding"/>
    <property type="evidence" value="ECO:0007669"/>
    <property type="project" value="InterPro"/>
</dbReference>
<dbReference type="InterPro" id="IPR049551">
    <property type="entry name" value="PKS_DH_C"/>
</dbReference>
<dbReference type="Pfam" id="PF00109">
    <property type="entry name" value="ketoacyl-synt"/>
    <property type="match status" value="1"/>
</dbReference>
<feature type="domain" description="Ketosynthase family 3 (KS3)" evidence="14">
    <location>
        <begin position="932"/>
        <end position="1358"/>
    </location>
</feature>
<comment type="catalytic activity">
    <reaction evidence="9">
        <text>a (3S)-3-hydroxyacyl-CoA + NAD(+) = a 3-oxoacyl-CoA + NADH + H(+)</text>
        <dbReference type="Rhea" id="RHEA:22432"/>
        <dbReference type="ChEBI" id="CHEBI:15378"/>
        <dbReference type="ChEBI" id="CHEBI:57318"/>
        <dbReference type="ChEBI" id="CHEBI:57540"/>
        <dbReference type="ChEBI" id="CHEBI:57945"/>
        <dbReference type="ChEBI" id="CHEBI:90726"/>
        <dbReference type="EC" id="1.1.1.35"/>
    </reaction>
</comment>
<evidence type="ECO:0000256" key="7">
    <source>
        <dbReference type="ARBA" id="ARBA00022679"/>
    </source>
</evidence>
<feature type="region of interest" description="Disordered" evidence="12">
    <location>
        <begin position="2085"/>
        <end position="2104"/>
    </location>
</feature>
<proteinExistence type="inferred from homology"/>
<sequence length="2137" mass="234891">MDALNGVKFSTVIKNSNYIVRDHRVHGVRIMPGVTLLDMIYRFLQTKGINLRDVELRKVLFSEPVSTSGQYDKKIRISFTKKADGYEVVAQSQKVKEHKVLDNIWDENLRCELHLSPPRTGERKSIDIQQIKSLSHRVEDMDHAYSYVRRIDIRHLEFMKGLGKLYYGDQRILAEITLGELAREYMDQFYMHPCYLDAATLVQGFVVLQELDFSREIQASIPMFIESFRSYEPMKEQIYVYIKDEGYPDGDIKDLMYFDIEVYNGQGEEIASFRRWGLKKIRSKELISGPQKVQHPAAAPVVSSVAAKLEPAQVKAQAPSARKGAPAEESVRKEAVTSYLKRLVSGLSGRDESELRTDEGFYNQGLNSQHLLDIVKRLEEKLECSLYPTLLFEYATMDELSQYILREHCDSFFSFATALGDVNQSAKPETAAAAIHAYTPTWVNSPLTLRGKAEQLGQQEQVLVLCGQQDELLALAGSEAGSRFSFVLPGEQFAAAGAGIYRMNFNREGDYKQLAVELQAADRMPTVLVNSLNCGGRSQGGLPDSEQQVIPMFYILRELLRSKIKSAVKMLYFFDQEGLAAHPGDAAMEGFLHCIQSETDKVAYKCIGIDAENRRQLQTIFLDELFSGWDSGRRVVYEQGLRRIQTYRKAGHAEGGVTTAIRSNHVYLITGGAGGIGQKLAAHVLQQGGAAILCGRAAKLPDEVGAGLDAHPRLEYVACDVTDRTSVESLHAFVKEKHGRLDGIFHCAGLTRDSLLVYKDSEDLRQVLRVKAEGTVNLDEVFKEEPLTFFAAFSSVAGILGNPTQSDYAYANLYMDGYMQQRELLRAQGLRSGKSLSINWPLWRDGGMKGDEHTELALKHRFGITLLETAAGIEALEWALQREETQLLMVPGEEIRIDDVLVRDGDSSEQKAVPQPGIALSHLTSSTGNTDEDDLAIIGISGRFPGADNLPEYWELLKAGRDAVSEVDPQRWNHEEQQRIAQESWGKDSSRWGGFLRDVDKFDSLLFNVAPYQAVLMDPHERVFLELAWEAFEDGGYIRSALKGQKVGVFAGAMWMQYQLYNTSRQVATSTISSIANRVSYYFGLTGPSLGIDTMCSSSMTALHMACQSVKNRDCAMALVGGVNLSVHPDKYLLLSQGNFASSEGRCRSFGEGGDGYVPAEAAGAILIKPLRQAERDHDRIYAVIKGSAINHGGEASGFTVPNQRAQEEAVSEAIRRSGIDAGTVNYIEAHGTGTSLGDPIEIKALMNAFAPCKDQSFSCAIGSVKSNIGHAEAAAGISSIAKVILQMQHGQLAPSIHSERINPHIRLGDSGFYIQQKLEEWKPVTRTANGQTTVYPRRAGISAFGAGGSNAHVILEQYTGSRKNGDQDQQTGNNGPYIFVLSAQTPERLQAYARRMRAFIEQGQAGIHESHKEVTAALQEVIAQMLDLPVTGIGQDHTLDELGLGPVEFLQLCDRLQGSFGIQANASAVSGDLTVQELSSQLVTGFAGMEGYGTAEPKAGAVQELSLSGLSYTLQVAREPMKHRLAVVYHTLSELLATIDDYLEQRASVQLFTSEAGVAAEGRTSKAQIHGNVQIQANLYTLRDAELLARAWAEGAAIDWRMLYGKDAPELLSLPHYPFARKSYWIEPVNPVELITNIQEYAEPAPTSGFAAPKAFAYTGNEVVLERVEGGVAIIRIQDAMHNNTFTHEVIQGLTHCFQTAQQDEQIKAIVVAGNDRIFSMGGTQEQLLDISDSKLSFTDAPILYRGMLECPIPVISAMEGHASGGGMLFGLYADIVVMAEESVYSAAFAKYGFTPGMGATFILEDKLGKNLAVEMMFTASMYSGEQLKSRSASVIFRAKDKVLQEAVSIARLIAEKPRTTVSVLKQELASRVLDSLLHCVDRENEMHRITFTTPEVKAKIRHLYRASEPVMEEREAVKAATLSAPEGTVNKPSRLNAGTVANVGSTGLASSTDSAVSIPSIYAAEADRNIERNIKDELTQIIADRIQLDEAELDEDMNFKDMGVDSISGVEIVRDLGESFSLQLDTIDIYDYYTINLLAAHIGRKLRANFQAQEAEVPGVLSASAVTGTSSGIREGAAAGASVGHAGSGVPEASVSTSASSANQEDRDLLELLSRLNEDELDVDEVAQFLEVYYE</sequence>
<dbReference type="UniPathway" id="UPA01003"/>
<dbReference type="InterPro" id="IPR020806">
    <property type="entry name" value="PKS_PP-bd"/>
</dbReference>
<comment type="similarity">
    <text evidence="11">Belongs to the enoyl-CoA hydratase/isomerase family.</text>
</comment>
<dbReference type="GO" id="GO:0006633">
    <property type="term" value="P:fatty acid biosynthetic process"/>
    <property type="evidence" value="ECO:0007669"/>
    <property type="project" value="TreeGrafter"/>
</dbReference>
<dbReference type="SMART" id="SM00825">
    <property type="entry name" value="PKS_KS"/>
    <property type="match status" value="1"/>
</dbReference>
<dbReference type="Gene3D" id="1.10.1200.10">
    <property type="entry name" value="ACP-like"/>
    <property type="match status" value="2"/>
</dbReference>
<evidence type="ECO:0000256" key="1">
    <source>
        <dbReference type="ARBA" id="ARBA00003299"/>
    </source>
</evidence>
<dbReference type="HOGENOM" id="CLU_001427_0_0_9"/>
<comment type="pathway">
    <text evidence="3">Antibiotic biosynthesis; bacillaene biosynthesis.</text>
</comment>
<evidence type="ECO:0000259" key="15">
    <source>
        <dbReference type="PROSITE" id="PS52019"/>
    </source>
</evidence>
<evidence type="ECO:0000256" key="12">
    <source>
        <dbReference type="SAM" id="MobiDB-lite"/>
    </source>
</evidence>
<dbReference type="SUPFAM" id="SSF47336">
    <property type="entry name" value="ACP-like"/>
    <property type="match status" value="3"/>
</dbReference>
<dbReference type="Gene3D" id="3.40.47.10">
    <property type="match status" value="1"/>
</dbReference>
<dbReference type="PANTHER" id="PTHR43775">
    <property type="entry name" value="FATTY ACID SYNTHASE"/>
    <property type="match status" value="1"/>
</dbReference>
<organism evidence="16 17">
    <name type="scientific">Paenibacillus borealis</name>
    <dbReference type="NCBI Taxonomy" id="160799"/>
    <lineage>
        <taxon>Bacteria</taxon>
        <taxon>Bacillati</taxon>
        <taxon>Bacillota</taxon>
        <taxon>Bacilli</taxon>
        <taxon>Bacillales</taxon>
        <taxon>Paenibacillaceae</taxon>
        <taxon>Paenibacillus</taxon>
    </lineage>
</organism>
<feature type="region of interest" description="C-terminal hotdog fold" evidence="10">
    <location>
        <begin position="136"/>
        <end position="287"/>
    </location>
</feature>
<dbReference type="Pfam" id="PF21089">
    <property type="entry name" value="PKS_DH_N"/>
    <property type="match status" value="1"/>
</dbReference>
<dbReference type="PROSITE" id="PS52004">
    <property type="entry name" value="KS3_2"/>
    <property type="match status" value="1"/>
</dbReference>
<dbReference type="Pfam" id="PF14765">
    <property type="entry name" value="PS-DH"/>
    <property type="match status" value="1"/>
</dbReference>
<comment type="function">
    <text evidence="1">Involved in some intermediate steps for the synthesis of the antibiotic polyketide bacillaene which is involved in secondary metabolism.</text>
</comment>
<keyword evidence="17" id="KW-1185">Reference proteome</keyword>
<dbReference type="InterPro" id="IPR014030">
    <property type="entry name" value="Ketoacyl_synth_N"/>
</dbReference>
<evidence type="ECO:0000259" key="13">
    <source>
        <dbReference type="PROSITE" id="PS50075"/>
    </source>
</evidence>
<dbReference type="InterPro" id="IPR042104">
    <property type="entry name" value="PKS_dehydratase_sf"/>
</dbReference>
<dbReference type="Pfam" id="PF16197">
    <property type="entry name" value="KAsynt_C_assoc"/>
    <property type="match status" value="1"/>
</dbReference>
<dbReference type="InterPro" id="IPR050091">
    <property type="entry name" value="PKS_NRPS_Biosynth_Enz"/>
</dbReference>
<dbReference type="InterPro" id="IPR001753">
    <property type="entry name" value="Enoyl-CoA_hydra/iso"/>
</dbReference>
<dbReference type="InterPro" id="IPR049490">
    <property type="entry name" value="C883_1060-like_KR_N"/>
</dbReference>
<dbReference type="Pfam" id="PF02801">
    <property type="entry name" value="Ketoacyl-synt_C"/>
    <property type="match status" value="1"/>
</dbReference>
<evidence type="ECO:0000256" key="11">
    <source>
        <dbReference type="RuleBase" id="RU003707"/>
    </source>
</evidence>
<dbReference type="Gene3D" id="3.40.50.720">
    <property type="entry name" value="NAD(P)-binding Rossmann-like Domain"/>
    <property type="match status" value="1"/>
</dbReference>
<dbReference type="InterPro" id="IPR029045">
    <property type="entry name" value="ClpP/crotonase-like_dom_sf"/>
</dbReference>
<dbReference type="PROSITE" id="PS52019">
    <property type="entry name" value="PKS_MFAS_DH"/>
    <property type="match status" value="1"/>
</dbReference>
<dbReference type="KEGG" id="pbd:PBOR_19460"/>
<feature type="region of interest" description="N-terminal hotdog fold" evidence="10">
    <location>
        <begin position="1"/>
        <end position="120"/>
    </location>
</feature>
<evidence type="ECO:0000313" key="16">
    <source>
        <dbReference type="EMBL" id="AIQ58859.1"/>
    </source>
</evidence>
<feature type="active site" description="Proton acceptor; for dehydratase activity" evidence="10">
    <location>
        <position position="23"/>
    </location>
</feature>
<dbReference type="GO" id="GO:0071770">
    <property type="term" value="P:DIM/DIP cell wall layer assembly"/>
    <property type="evidence" value="ECO:0007669"/>
    <property type="project" value="TreeGrafter"/>
</dbReference>
<dbReference type="InterPro" id="IPR036291">
    <property type="entry name" value="NAD(P)-bd_dom_sf"/>
</dbReference>
<dbReference type="Gene3D" id="3.90.226.10">
    <property type="entry name" value="2-enoyl-CoA Hydratase, Chain A, domain 1"/>
    <property type="match status" value="1"/>
</dbReference>
<accession>A0A089MQV3</accession>
<dbReference type="SUPFAM" id="SSF51735">
    <property type="entry name" value="NAD(P)-binding Rossmann-fold domains"/>
    <property type="match status" value="1"/>
</dbReference>
<evidence type="ECO:0000259" key="14">
    <source>
        <dbReference type="PROSITE" id="PS52004"/>
    </source>
</evidence>
<dbReference type="Pfam" id="PF00550">
    <property type="entry name" value="PP-binding"/>
    <property type="match status" value="3"/>
</dbReference>
<dbReference type="PROSITE" id="PS50075">
    <property type="entry name" value="CARRIER"/>
    <property type="match status" value="2"/>
</dbReference>
<dbReference type="InterPro" id="IPR006162">
    <property type="entry name" value="Ppantetheine_attach_site"/>
</dbReference>
<dbReference type="PROSITE" id="PS00012">
    <property type="entry name" value="PHOSPHOPANTETHEINE"/>
    <property type="match status" value="1"/>
</dbReference>
<dbReference type="InterPro" id="IPR013968">
    <property type="entry name" value="PKS_KR"/>
</dbReference>
<dbReference type="Proteomes" id="UP000029518">
    <property type="component" value="Chromosome"/>
</dbReference>
<evidence type="ECO:0000256" key="8">
    <source>
        <dbReference type="ARBA" id="ARBA00022737"/>
    </source>
</evidence>
<dbReference type="FunFam" id="3.40.47.10:FF:000019">
    <property type="entry name" value="Polyketide synthase type I"/>
    <property type="match status" value="1"/>
</dbReference>
<dbReference type="Pfam" id="PF22336">
    <property type="entry name" value="RhiE-like_linker"/>
    <property type="match status" value="1"/>
</dbReference>
<dbReference type="InterPro" id="IPR014031">
    <property type="entry name" value="Ketoacyl_synth_C"/>
</dbReference>
<dbReference type="InterPro" id="IPR049900">
    <property type="entry name" value="PKS_mFAS_DH"/>
</dbReference>
<feature type="domain" description="PKS/mFAS DH" evidence="15">
    <location>
        <begin position="1"/>
        <end position="287"/>
    </location>
</feature>
<dbReference type="InterPro" id="IPR057326">
    <property type="entry name" value="KR_dom"/>
</dbReference>
<dbReference type="InterPro" id="IPR020841">
    <property type="entry name" value="PKS_Beta-ketoAc_synthase_dom"/>
</dbReference>
<gene>
    <name evidence="16" type="ORF">PBOR_19460</name>
</gene>
<dbReference type="SMART" id="SM01294">
    <property type="entry name" value="PKS_PP_betabranch"/>
    <property type="match status" value="1"/>
</dbReference>
<dbReference type="Gene3D" id="3.10.129.110">
    <property type="entry name" value="Polyketide synthase dehydratase"/>
    <property type="match status" value="1"/>
</dbReference>
<reference evidence="16" key="1">
    <citation type="submission" date="2014-08" db="EMBL/GenBank/DDBJ databases">
        <title>Comparative genomics of the Paenibacillus odorifer group.</title>
        <authorList>
            <person name="den Bakker H.C."/>
            <person name="Tsai Y.-C.Y.-C."/>
            <person name="Martin N."/>
            <person name="Korlach J."/>
            <person name="Wiedmann M."/>
        </authorList>
    </citation>
    <scope>NUCLEOTIDE SEQUENCE [LARGE SCALE GENOMIC DNA]</scope>
    <source>
        <strain evidence="16">DSM 13188</strain>
    </source>
</reference>
<dbReference type="Gene3D" id="6.20.390.20">
    <property type="match status" value="1"/>
</dbReference>
<evidence type="ECO:0000256" key="10">
    <source>
        <dbReference type="PROSITE-ProRule" id="PRU01363"/>
    </source>
</evidence>
<dbReference type="InterPro" id="IPR032821">
    <property type="entry name" value="PKS_assoc"/>
</dbReference>
<dbReference type="SUPFAM" id="SSF53901">
    <property type="entry name" value="Thiolase-like"/>
    <property type="match status" value="1"/>
</dbReference>
<dbReference type="GO" id="GO:0004312">
    <property type="term" value="F:fatty acid synthase activity"/>
    <property type="evidence" value="ECO:0007669"/>
    <property type="project" value="TreeGrafter"/>
</dbReference>
<dbReference type="InterPro" id="IPR018376">
    <property type="entry name" value="Enoyl-CoA_hyd/isom_CS"/>
</dbReference>
<keyword evidence="4" id="KW-0596">Phosphopantetheine</keyword>
<dbReference type="CDD" id="cd08953">
    <property type="entry name" value="KR_2_SDR_x"/>
    <property type="match status" value="1"/>
</dbReference>
<dbReference type="OrthoDB" id="502951at2"/>
<dbReference type="SMART" id="SM00823">
    <property type="entry name" value="PKS_PP"/>
    <property type="match status" value="3"/>
</dbReference>
<dbReference type="GO" id="GO:0003857">
    <property type="term" value="F:(3S)-3-hydroxyacyl-CoA dehydrogenase (NAD+) activity"/>
    <property type="evidence" value="ECO:0007669"/>
    <property type="project" value="UniProtKB-EC"/>
</dbReference>
<dbReference type="PROSITE" id="PS00166">
    <property type="entry name" value="ENOYL_COA_HYDRATASE"/>
    <property type="match status" value="1"/>
</dbReference>
<dbReference type="InterPro" id="IPR049552">
    <property type="entry name" value="PKS_DH_N"/>
</dbReference>
<dbReference type="InterPro" id="IPR016039">
    <property type="entry name" value="Thiolase-like"/>
</dbReference>
<evidence type="ECO:0000256" key="5">
    <source>
        <dbReference type="ARBA" id="ARBA00022490"/>
    </source>
</evidence>
<dbReference type="CDD" id="cd06558">
    <property type="entry name" value="crotonase-like"/>
    <property type="match status" value="1"/>
</dbReference>
<dbReference type="Gene3D" id="3.30.70.3290">
    <property type="match status" value="1"/>
</dbReference>
<dbReference type="InterPro" id="IPR036736">
    <property type="entry name" value="ACP-like_sf"/>
</dbReference>
<dbReference type="InterPro" id="IPR009081">
    <property type="entry name" value="PP-bd_ACP"/>
</dbReference>
<keyword evidence="7" id="KW-0808">Transferase</keyword>
<dbReference type="SUPFAM" id="SSF52096">
    <property type="entry name" value="ClpP/crotonase"/>
    <property type="match status" value="1"/>
</dbReference>
<evidence type="ECO:0000313" key="17">
    <source>
        <dbReference type="Proteomes" id="UP000029518"/>
    </source>
</evidence>
<dbReference type="NCBIfam" id="NF005496">
    <property type="entry name" value="PRK07110.1"/>
    <property type="match status" value="1"/>
</dbReference>
<keyword evidence="8" id="KW-0677">Repeat</keyword>
<protein>
    <submittedName>
        <fullName evidence="16">Uncharacterized protein</fullName>
    </submittedName>
</protein>